<feature type="transmembrane region" description="Helical" evidence="7">
    <location>
        <begin position="72"/>
        <end position="94"/>
    </location>
</feature>
<feature type="transmembrane region" description="Helical" evidence="7">
    <location>
        <begin position="114"/>
        <end position="136"/>
    </location>
</feature>
<feature type="region of interest" description="Disordered" evidence="6">
    <location>
        <begin position="523"/>
        <end position="545"/>
    </location>
</feature>
<comment type="similarity">
    <text evidence="2 5">Belongs to the eukaryotic ribosomal protein eL15 family.</text>
</comment>
<evidence type="ECO:0000256" key="6">
    <source>
        <dbReference type="SAM" id="MobiDB-lite"/>
    </source>
</evidence>
<proteinExistence type="inferred from homology"/>
<dbReference type="PROSITE" id="PS01194">
    <property type="entry name" value="RIBOSOMAL_L15E"/>
    <property type="match status" value="1"/>
</dbReference>
<dbReference type="GO" id="GO:0016020">
    <property type="term" value="C:membrane"/>
    <property type="evidence" value="ECO:0007669"/>
    <property type="project" value="UniProtKB-SubCell"/>
</dbReference>
<dbReference type="GO" id="GO:0003735">
    <property type="term" value="F:structural constituent of ribosome"/>
    <property type="evidence" value="ECO:0007669"/>
    <property type="project" value="InterPro"/>
</dbReference>
<evidence type="ECO:0000256" key="5">
    <source>
        <dbReference type="RuleBase" id="RU000663"/>
    </source>
</evidence>
<feature type="transmembrane region" description="Helical" evidence="7">
    <location>
        <begin position="482"/>
        <end position="501"/>
    </location>
</feature>
<comment type="caution">
    <text evidence="8">The sequence shown here is derived from an EMBL/GenBank/DDBJ whole genome shotgun (WGS) entry which is preliminary data.</text>
</comment>
<sequence>MIPVTPDVDHAGHRHYSCDELLAATTRASSRSGSDSDLEPAGPEGLLGQELATSPNVSNGRPARVPPGGRAFFVRTLALLCVCSLSIGSHYAAYILGPLKSRLAREIGTSHTDFGLLIAAFSLNSTWTPLVGGILASTLGTTLTSILATGVILLGQLLLLLGNIFGNVRLMVFGLFVFGLGVSPLAVTQESIIVRFFKSHGLGVSMALGLIAGKGASFLAAHTSYPLTERFGPQAPFYVATLLAGLSVIVNLVYIAASKWLIYSAGAELEAPDIAEEARALLTSDVSEAQALSQVAEKRRVDFRQIAKLGDVFWAYICLNVFCGMIWSPFTHLAANIIQTRYGMAEKDAAAQASYLLAGSLVLYPICGFLVDEFKHRPIVVQLLLTSSCLTLSAYLWLALPPTWTQIPGPAIALFATGHGFAPLLLVVLVPNIVPLKYVSTALGAHKSLEQTGSTIFQTLAGLALDTRNEAGRQSSAALQRLLIILVTLNALQLITIFGLAELQRRKDQASIVRKQRRALRGEEQPLINRSPETHSGDMAAGSGTPNVGVRVTEVADSTTQSFPSLQTPDGLAKYYQRWSQQPQDPSHKMGAYKYIGELYKKKQSDVLRFLLRVRCWEYRQLNVIHRASRPSRPDKARRLGYKAKQGYVIYRIRVRRGNRKKHAHKGATYGKPVRHGVNQLKFQRGLRSIAEERVGRRCGNLRVLNSYWVNQDGVYKYYEVILVDPFHKAIRRDARINWIANPVHKRREARGLTSIGKQNRGLGKGHLHNHAPQYSTWKRHNTLSLRRYR</sequence>
<dbReference type="SUPFAM" id="SSF103473">
    <property type="entry name" value="MFS general substrate transporter"/>
    <property type="match status" value="1"/>
</dbReference>
<dbReference type="NCBIfam" id="NF003269">
    <property type="entry name" value="PRK04243.1"/>
    <property type="match status" value="1"/>
</dbReference>
<feature type="transmembrane region" description="Helical" evidence="7">
    <location>
        <begin position="237"/>
        <end position="257"/>
    </location>
</feature>
<reference evidence="8" key="1">
    <citation type="submission" date="2022-07" db="EMBL/GenBank/DDBJ databases">
        <title>The genome of Lyophyllum shimeji provides insight into the initial evolution of ectomycorrhizal fungal genome.</title>
        <authorList>
            <person name="Kobayashi Y."/>
            <person name="Shibata T."/>
            <person name="Hirakawa H."/>
            <person name="Shigenobu S."/>
            <person name="Nishiyama T."/>
            <person name="Yamada A."/>
            <person name="Hasebe M."/>
            <person name="Kawaguchi M."/>
        </authorList>
    </citation>
    <scope>NUCLEOTIDE SEQUENCE</scope>
    <source>
        <strain evidence="8">AT787</strain>
    </source>
</reference>
<feature type="transmembrane region" description="Helical" evidence="7">
    <location>
        <begin position="309"/>
        <end position="330"/>
    </location>
</feature>
<dbReference type="InterPro" id="IPR036259">
    <property type="entry name" value="MFS_trans_sf"/>
</dbReference>
<dbReference type="GO" id="GO:0022857">
    <property type="term" value="F:transmembrane transporter activity"/>
    <property type="evidence" value="ECO:0007669"/>
    <property type="project" value="InterPro"/>
</dbReference>
<dbReference type="Gene3D" id="3.40.1120.10">
    <property type="entry name" value="Ribosomal protein l15e"/>
    <property type="match status" value="1"/>
</dbReference>
<keyword evidence="4 5" id="KW-0687">Ribonucleoprotein</keyword>
<dbReference type="Pfam" id="PF00827">
    <property type="entry name" value="Ribosomal_L15e"/>
    <property type="match status" value="1"/>
</dbReference>
<dbReference type="InterPro" id="IPR024794">
    <property type="entry name" value="Rbsml_eL15_core_dom_sf"/>
</dbReference>
<dbReference type="Proteomes" id="UP001063166">
    <property type="component" value="Unassembled WGS sequence"/>
</dbReference>
<dbReference type="OrthoDB" id="10255148at2759"/>
<feature type="transmembrane region" description="Helical" evidence="7">
    <location>
        <begin position="350"/>
        <end position="371"/>
    </location>
</feature>
<evidence type="ECO:0000256" key="1">
    <source>
        <dbReference type="ARBA" id="ARBA00004141"/>
    </source>
</evidence>
<dbReference type="GO" id="GO:0003723">
    <property type="term" value="F:RNA binding"/>
    <property type="evidence" value="ECO:0007669"/>
    <property type="project" value="TreeGrafter"/>
</dbReference>
<dbReference type="PANTHER" id="PTHR11847:SF4">
    <property type="entry name" value="LARGE RIBOSOMAL SUBUNIT PROTEIN EL15"/>
    <property type="match status" value="1"/>
</dbReference>
<keyword evidence="3 5" id="KW-0689">Ribosomal protein</keyword>
<dbReference type="AlphaFoldDB" id="A0A9P3ULZ5"/>
<comment type="subcellular location">
    <subcellularLocation>
        <location evidence="1">Membrane</location>
        <topology evidence="1">Multi-pass membrane protein</topology>
    </subcellularLocation>
</comment>
<evidence type="ECO:0000256" key="7">
    <source>
        <dbReference type="SAM" id="Phobius"/>
    </source>
</evidence>
<accession>A0A9P3ULZ5</accession>
<evidence type="ECO:0000313" key="8">
    <source>
        <dbReference type="EMBL" id="GLB36175.1"/>
    </source>
</evidence>
<feature type="transmembrane region" description="Helical" evidence="7">
    <location>
        <begin position="170"/>
        <end position="188"/>
    </location>
</feature>
<feature type="region of interest" description="Disordered" evidence="6">
    <location>
        <begin position="29"/>
        <end position="63"/>
    </location>
</feature>
<keyword evidence="7" id="KW-0472">Membrane</keyword>
<dbReference type="InterPro" id="IPR000439">
    <property type="entry name" value="Ribosomal_eL15"/>
</dbReference>
<feature type="transmembrane region" description="Helical" evidence="7">
    <location>
        <begin position="412"/>
        <end position="434"/>
    </location>
</feature>
<dbReference type="EMBL" id="BRPK01000003">
    <property type="protein sequence ID" value="GLB36175.1"/>
    <property type="molecule type" value="Genomic_DNA"/>
</dbReference>
<dbReference type="GO" id="GO:0022625">
    <property type="term" value="C:cytosolic large ribosomal subunit"/>
    <property type="evidence" value="ECO:0007669"/>
    <property type="project" value="TreeGrafter"/>
</dbReference>
<dbReference type="Gene3D" id="1.20.1250.20">
    <property type="entry name" value="MFS general substrate transporter like domains"/>
    <property type="match status" value="1"/>
</dbReference>
<name>A0A9P3ULZ5_LYOSH</name>
<feature type="transmembrane region" description="Helical" evidence="7">
    <location>
        <begin position="383"/>
        <end position="400"/>
    </location>
</feature>
<dbReference type="GO" id="GO:0002181">
    <property type="term" value="P:cytoplasmic translation"/>
    <property type="evidence" value="ECO:0007669"/>
    <property type="project" value="TreeGrafter"/>
</dbReference>
<organism evidence="8 9">
    <name type="scientific">Lyophyllum shimeji</name>
    <name type="common">Hon-shimeji</name>
    <name type="synonym">Tricholoma shimeji</name>
    <dbReference type="NCBI Taxonomy" id="47721"/>
    <lineage>
        <taxon>Eukaryota</taxon>
        <taxon>Fungi</taxon>
        <taxon>Dikarya</taxon>
        <taxon>Basidiomycota</taxon>
        <taxon>Agaricomycotina</taxon>
        <taxon>Agaricomycetes</taxon>
        <taxon>Agaricomycetidae</taxon>
        <taxon>Agaricales</taxon>
        <taxon>Tricholomatineae</taxon>
        <taxon>Lyophyllaceae</taxon>
        <taxon>Lyophyllum</taxon>
    </lineage>
</organism>
<evidence type="ECO:0000256" key="2">
    <source>
        <dbReference type="ARBA" id="ARBA00006857"/>
    </source>
</evidence>
<gene>
    <name evidence="8" type="ORF">LshimejAT787_0304630</name>
</gene>
<dbReference type="FunFam" id="3.40.1120.10:FF:000001">
    <property type="entry name" value="Ribosomal protein L15"/>
    <property type="match status" value="1"/>
</dbReference>
<dbReference type="PANTHER" id="PTHR11847">
    <property type="entry name" value="RIBOSOMAL PROTEIN L15"/>
    <property type="match status" value="1"/>
</dbReference>
<feature type="transmembrane region" description="Helical" evidence="7">
    <location>
        <begin position="200"/>
        <end position="225"/>
    </location>
</feature>
<keyword evidence="7" id="KW-0812">Transmembrane</keyword>
<keyword evidence="9" id="KW-1185">Reference proteome</keyword>
<keyword evidence="7" id="KW-1133">Transmembrane helix</keyword>
<dbReference type="SUPFAM" id="SSF54189">
    <property type="entry name" value="Ribosomal proteins S24e, L23 and L15e"/>
    <property type="match status" value="1"/>
</dbReference>
<dbReference type="SMART" id="SM01384">
    <property type="entry name" value="Ribosomal_L15e"/>
    <property type="match status" value="1"/>
</dbReference>
<evidence type="ECO:0000313" key="9">
    <source>
        <dbReference type="Proteomes" id="UP001063166"/>
    </source>
</evidence>
<dbReference type="Pfam" id="PF07690">
    <property type="entry name" value="MFS_1"/>
    <property type="match status" value="1"/>
</dbReference>
<evidence type="ECO:0000256" key="3">
    <source>
        <dbReference type="ARBA" id="ARBA00022980"/>
    </source>
</evidence>
<dbReference type="InterPro" id="IPR020925">
    <property type="entry name" value="Ribosomal_eL15_CS"/>
</dbReference>
<dbReference type="InterPro" id="IPR012678">
    <property type="entry name" value="Ribosomal_uL23/eL15/eS24_sf"/>
</dbReference>
<dbReference type="InterPro" id="IPR011701">
    <property type="entry name" value="MFS"/>
</dbReference>
<evidence type="ECO:0000256" key="4">
    <source>
        <dbReference type="ARBA" id="ARBA00023274"/>
    </source>
</evidence>
<protein>
    <recommendedName>
        <fullName evidence="5">Ribosomal protein L15</fullName>
    </recommendedName>
</protein>
<feature type="transmembrane region" description="Helical" evidence="7">
    <location>
        <begin position="143"/>
        <end position="164"/>
    </location>
</feature>